<comment type="similarity">
    <text evidence="2">Belongs to the COX20 family.</text>
</comment>
<gene>
    <name evidence="10" type="ORF">GLX27_003817</name>
</gene>
<evidence type="ECO:0000256" key="7">
    <source>
        <dbReference type="ARBA" id="ARBA00023128"/>
    </source>
</evidence>
<protein>
    <recommendedName>
        <fullName evidence="3">Cytochrome c oxidase assembly protein COX20, mitochondrial</fullName>
    </recommendedName>
</protein>
<dbReference type="PANTHER" id="PTHR31586:SF1">
    <property type="entry name" value="CYTOCHROME C OXIDASE ASSEMBLY PROTEIN COX20, MITOCHONDRIAL"/>
    <property type="match status" value="1"/>
</dbReference>
<dbReference type="InterPro" id="IPR022533">
    <property type="entry name" value="Cox20"/>
</dbReference>
<feature type="region of interest" description="Disordered" evidence="9">
    <location>
        <begin position="1"/>
        <end position="25"/>
    </location>
</feature>
<evidence type="ECO:0000313" key="10">
    <source>
        <dbReference type="EMBL" id="WFD49139.1"/>
    </source>
</evidence>
<keyword evidence="6" id="KW-1133">Transmembrane helix</keyword>
<reference evidence="10 11" key="1">
    <citation type="journal article" date="2020" name="Elife">
        <title>Loss of centromere function drives karyotype evolution in closely related Malassezia species.</title>
        <authorList>
            <person name="Sankaranarayanan S.R."/>
            <person name="Ianiri G."/>
            <person name="Coelho M.A."/>
            <person name="Reza M.H."/>
            <person name="Thimmappa B.C."/>
            <person name="Ganguly P."/>
            <person name="Vadnala R.N."/>
            <person name="Sun S."/>
            <person name="Siddharthan R."/>
            <person name="Tellgren-Roth C."/>
            <person name="Dawson T.L."/>
            <person name="Heitman J."/>
            <person name="Sanyal K."/>
        </authorList>
    </citation>
    <scope>NUCLEOTIDE SEQUENCE [LARGE SCALE GENOMIC DNA]</scope>
    <source>
        <strain evidence="10">CBS14141</strain>
    </source>
</reference>
<evidence type="ECO:0000313" key="11">
    <source>
        <dbReference type="Proteomes" id="UP000818624"/>
    </source>
</evidence>
<dbReference type="PIRSF" id="PIRSF007871">
    <property type="entry name" value="Cox20"/>
    <property type="match status" value="1"/>
</dbReference>
<name>A0ABY8EUD7_MALFU</name>
<proteinExistence type="inferred from homology"/>
<keyword evidence="11" id="KW-1185">Reference proteome</keyword>
<evidence type="ECO:0000256" key="5">
    <source>
        <dbReference type="ARBA" id="ARBA00022792"/>
    </source>
</evidence>
<feature type="compositionally biased region" description="Polar residues" evidence="9">
    <location>
        <begin position="8"/>
        <end position="25"/>
    </location>
</feature>
<organism evidence="10 11">
    <name type="scientific">Malassezia furfur</name>
    <name type="common">Pityriasis versicolor infection agent</name>
    <name type="synonym">Pityrosporum furfur</name>
    <dbReference type="NCBI Taxonomy" id="55194"/>
    <lineage>
        <taxon>Eukaryota</taxon>
        <taxon>Fungi</taxon>
        <taxon>Dikarya</taxon>
        <taxon>Basidiomycota</taxon>
        <taxon>Ustilaginomycotina</taxon>
        <taxon>Malasseziomycetes</taxon>
        <taxon>Malasseziales</taxon>
        <taxon>Malasseziaceae</taxon>
        <taxon>Malassezia</taxon>
    </lineage>
</organism>
<dbReference type="Pfam" id="PF12597">
    <property type="entry name" value="Cox20"/>
    <property type="match status" value="1"/>
</dbReference>
<dbReference type="PANTHER" id="PTHR31586">
    <property type="entry name" value="CYTOCHROME C OXIDASE PROTEIN 20"/>
    <property type="match status" value="1"/>
</dbReference>
<keyword evidence="7" id="KW-0496">Mitochondrion</keyword>
<keyword evidence="5" id="KW-0999">Mitochondrion inner membrane</keyword>
<evidence type="ECO:0000256" key="4">
    <source>
        <dbReference type="ARBA" id="ARBA00022692"/>
    </source>
</evidence>
<evidence type="ECO:0000256" key="1">
    <source>
        <dbReference type="ARBA" id="ARBA00004273"/>
    </source>
</evidence>
<evidence type="ECO:0000256" key="2">
    <source>
        <dbReference type="ARBA" id="ARBA00009575"/>
    </source>
</evidence>
<accession>A0ABY8EUD7</accession>
<evidence type="ECO:0000256" key="3">
    <source>
        <dbReference type="ARBA" id="ARBA00017689"/>
    </source>
</evidence>
<dbReference type="EMBL" id="CP046237">
    <property type="protein sequence ID" value="WFD49139.1"/>
    <property type="molecule type" value="Genomic_DNA"/>
</dbReference>
<sequence length="126" mass="13941">MADPGVSRLSQPEAPSTPKAPSTTEVLRQVWSKESLEAFLRVPCARSSLLFAIASATSIGTIQALARRGVGRVVNWSVGTFLFISVVGWETCRRSRAAEELQMRRIKEEYARRRRGERKTAPAPPS</sequence>
<dbReference type="Proteomes" id="UP000818624">
    <property type="component" value="Chromosome 4"/>
</dbReference>
<comment type="subcellular location">
    <subcellularLocation>
        <location evidence="1">Mitochondrion inner membrane</location>
    </subcellularLocation>
</comment>
<keyword evidence="8" id="KW-0472">Membrane</keyword>
<evidence type="ECO:0000256" key="6">
    <source>
        <dbReference type="ARBA" id="ARBA00022989"/>
    </source>
</evidence>
<evidence type="ECO:0000256" key="9">
    <source>
        <dbReference type="SAM" id="MobiDB-lite"/>
    </source>
</evidence>
<evidence type="ECO:0000256" key="8">
    <source>
        <dbReference type="ARBA" id="ARBA00023136"/>
    </source>
</evidence>
<keyword evidence="4" id="KW-0812">Transmembrane</keyword>